<dbReference type="InterPro" id="IPR028846">
    <property type="entry name" value="Recoverin"/>
</dbReference>
<dbReference type="STRING" id="670386.D3BH78"/>
<proteinExistence type="inferred from homology"/>
<name>D3BH78_HETP5</name>
<evidence type="ECO:0008006" key="9">
    <source>
        <dbReference type="Google" id="ProtNLM"/>
    </source>
</evidence>
<accession>D3BH78</accession>
<dbReference type="AlphaFoldDB" id="D3BH78"/>
<gene>
    <name evidence="7" type="ORF">PPL_07880</name>
</gene>
<dbReference type="GeneID" id="31363361"/>
<evidence type="ECO:0000256" key="1">
    <source>
        <dbReference type="ARBA" id="ARBA00006049"/>
    </source>
</evidence>
<dbReference type="InParanoid" id="D3BH78"/>
<dbReference type="EMBL" id="ADBJ01000035">
    <property type="protein sequence ID" value="EFA79462.1"/>
    <property type="molecule type" value="Genomic_DNA"/>
</dbReference>
<dbReference type="PANTHER" id="PTHR23055:SF178">
    <property type="entry name" value="NEUROCALCIN HOMOLOG"/>
    <property type="match status" value="1"/>
</dbReference>
<dbReference type="RefSeq" id="XP_020431583.1">
    <property type="nucleotide sequence ID" value="XM_020578714.1"/>
</dbReference>
<protein>
    <recommendedName>
        <fullName evidence="9">EF-hand domain-containing protein</fullName>
    </recommendedName>
</protein>
<dbReference type="Gene3D" id="1.10.238.10">
    <property type="entry name" value="EF-hand"/>
    <property type="match status" value="1"/>
</dbReference>
<dbReference type="PROSITE" id="PS00018">
    <property type="entry name" value="EF_HAND_1"/>
    <property type="match status" value="1"/>
</dbReference>
<dbReference type="InterPro" id="IPR018247">
    <property type="entry name" value="EF_Hand_1_Ca_BS"/>
</dbReference>
<keyword evidence="8" id="KW-1185">Reference proteome</keyword>
<reference evidence="7 8" key="1">
    <citation type="journal article" date="2011" name="Genome Res.">
        <title>Phylogeny-wide analysis of social amoeba genomes highlights ancient origins for complex intercellular communication.</title>
        <authorList>
            <person name="Heidel A.J."/>
            <person name="Lawal H.M."/>
            <person name="Felder M."/>
            <person name="Schilde C."/>
            <person name="Helps N.R."/>
            <person name="Tunggal B."/>
            <person name="Rivero F."/>
            <person name="John U."/>
            <person name="Schleicher M."/>
            <person name="Eichinger L."/>
            <person name="Platzer M."/>
            <person name="Noegel A.A."/>
            <person name="Schaap P."/>
            <person name="Gloeckner G."/>
        </authorList>
    </citation>
    <scope>NUCLEOTIDE SEQUENCE [LARGE SCALE GENOMIC DNA]</scope>
    <source>
        <strain evidence="8">ATCC 26659 / Pp 5 / PN500</strain>
    </source>
</reference>
<dbReference type="InterPro" id="IPR011992">
    <property type="entry name" value="EF-hand-dom_pair"/>
</dbReference>
<feature type="compositionally biased region" description="Polar residues" evidence="6">
    <location>
        <begin position="17"/>
        <end position="30"/>
    </location>
</feature>
<evidence type="ECO:0000313" key="8">
    <source>
        <dbReference type="Proteomes" id="UP000001396"/>
    </source>
</evidence>
<evidence type="ECO:0000256" key="4">
    <source>
        <dbReference type="ARBA" id="ARBA00022837"/>
    </source>
</evidence>
<evidence type="ECO:0000313" key="7">
    <source>
        <dbReference type="EMBL" id="EFA79462.1"/>
    </source>
</evidence>
<feature type="region of interest" description="Disordered" evidence="6">
    <location>
        <begin position="1"/>
        <end position="30"/>
    </location>
</feature>
<evidence type="ECO:0000256" key="6">
    <source>
        <dbReference type="SAM" id="MobiDB-lite"/>
    </source>
</evidence>
<dbReference type="SUPFAM" id="SSF47473">
    <property type="entry name" value="EF-hand"/>
    <property type="match status" value="1"/>
</dbReference>
<keyword evidence="4" id="KW-0106">Calcium</keyword>
<evidence type="ECO:0000256" key="2">
    <source>
        <dbReference type="ARBA" id="ARBA00022707"/>
    </source>
</evidence>
<feature type="compositionally biased region" description="Basic and acidic residues" evidence="6">
    <location>
        <begin position="1"/>
        <end position="11"/>
    </location>
</feature>
<keyword evidence="2" id="KW-0519">Myristate</keyword>
<comment type="caution">
    <text evidence="7">The sequence shown here is derived from an EMBL/GenBank/DDBJ whole genome shotgun (WGS) entry which is preliminary data.</text>
</comment>
<comment type="similarity">
    <text evidence="1">Belongs to the recoverin family.</text>
</comment>
<keyword evidence="5" id="KW-0449">Lipoprotein</keyword>
<dbReference type="Proteomes" id="UP000001396">
    <property type="component" value="Unassembled WGS sequence"/>
</dbReference>
<dbReference type="GO" id="GO:0005509">
    <property type="term" value="F:calcium ion binding"/>
    <property type="evidence" value="ECO:0007669"/>
    <property type="project" value="InterPro"/>
</dbReference>
<sequence length="297" mass="34554">MNYQHKDESNRIHNVVSEEQPTRIVSSNPNSISKAPLVHYGEKEGEFYEKKHMTGNAIEDEYYEDDNLPSGSGLHNQSHVNNDTTKPTLREEYIDNIREDRARENEILRQEIIKKREQDLEERYQRARATGLTPDHTKRRDLQQQPIDAKQQPMKAKDVSLYGLQAMIIKENNPNVSDEVILQRISKWQTEARTYLSEGQNQMAKELEEILVIETYFNRKELALLYREFTTFSKGSLYMSKLQFQSFITIFQESNALTDSLLSAIDENGDGDIAFPEYVYALSVMSRGSVKERLTLY</sequence>
<evidence type="ECO:0000256" key="5">
    <source>
        <dbReference type="ARBA" id="ARBA00023288"/>
    </source>
</evidence>
<organism evidence="7 8">
    <name type="scientific">Heterostelium pallidum (strain ATCC 26659 / Pp 5 / PN500)</name>
    <name type="common">Cellular slime mold</name>
    <name type="synonym">Polysphondylium pallidum</name>
    <dbReference type="NCBI Taxonomy" id="670386"/>
    <lineage>
        <taxon>Eukaryota</taxon>
        <taxon>Amoebozoa</taxon>
        <taxon>Evosea</taxon>
        <taxon>Eumycetozoa</taxon>
        <taxon>Dictyostelia</taxon>
        <taxon>Acytosteliales</taxon>
        <taxon>Acytosteliaceae</taxon>
        <taxon>Heterostelium</taxon>
    </lineage>
</organism>
<dbReference type="PANTHER" id="PTHR23055">
    <property type="entry name" value="CALCIUM BINDING PROTEINS"/>
    <property type="match status" value="1"/>
</dbReference>
<keyword evidence="3" id="KW-0677">Repeat</keyword>
<evidence type="ECO:0000256" key="3">
    <source>
        <dbReference type="ARBA" id="ARBA00022737"/>
    </source>
</evidence>